<reference evidence="1" key="1">
    <citation type="submission" date="2022-10" db="EMBL/GenBank/DDBJ databases">
        <title>Roseovarius pelagicus sp. nov., isolated from Arctic seawater.</title>
        <authorList>
            <person name="Hong Y.W."/>
            <person name="Hwang C.Y."/>
        </authorList>
    </citation>
    <scope>NUCLEOTIDE SEQUENCE</scope>
    <source>
        <strain evidence="1">HL-MP18</strain>
        <plasmid evidence="1">unnamed2</plasmid>
    </source>
</reference>
<dbReference type="Proteomes" id="UP001064087">
    <property type="component" value="Plasmid unnamed2"/>
</dbReference>
<evidence type="ECO:0000313" key="2">
    <source>
        <dbReference type="Proteomes" id="UP001064087"/>
    </source>
</evidence>
<protein>
    <submittedName>
        <fullName evidence="1">Cyclase family protein</fullName>
    </submittedName>
</protein>
<dbReference type="InterPro" id="IPR037175">
    <property type="entry name" value="KFase_sf"/>
</dbReference>
<proteinExistence type="predicted"/>
<name>A0ABY6D790_9RHOB</name>
<dbReference type="PANTHER" id="PTHR34861">
    <property type="match status" value="1"/>
</dbReference>
<dbReference type="PANTHER" id="PTHR34861:SF10">
    <property type="entry name" value="CYCLASE"/>
    <property type="match status" value="1"/>
</dbReference>
<dbReference type="InterPro" id="IPR007325">
    <property type="entry name" value="KFase/CYL"/>
</dbReference>
<organism evidence="1 2">
    <name type="scientific">Roseovarius pelagicus</name>
    <dbReference type="NCBI Taxonomy" id="2980108"/>
    <lineage>
        <taxon>Bacteria</taxon>
        <taxon>Pseudomonadati</taxon>
        <taxon>Pseudomonadota</taxon>
        <taxon>Alphaproteobacteria</taxon>
        <taxon>Rhodobacterales</taxon>
        <taxon>Roseobacteraceae</taxon>
        <taxon>Roseovarius</taxon>
    </lineage>
</organism>
<dbReference type="Pfam" id="PF04199">
    <property type="entry name" value="Cyclase"/>
    <property type="match status" value="1"/>
</dbReference>
<keyword evidence="1" id="KW-0614">Plasmid</keyword>
<dbReference type="RefSeq" id="WP_263046677.1">
    <property type="nucleotide sequence ID" value="NZ_CP106737.1"/>
</dbReference>
<dbReference type="Gene3D" id="3.50.30.50">
    <property type="entry name" value="Putative cyclase"/>
    <property type="match status" value="1"/>
</dbReference>
<dbReference type="SUPFAM" id="SSF102198">
    <property type="entry name" value="Putative cyclase"/>
    <property type="match status" value="1"/>
</dbReference>
<geneLocation type="plasmid" evidence="1 2">
    <name>unnamed2</name>
</geneLocation>
<sequence>MGEALDWGYPATYNDDVIQLWLGIGSQIDGLSHFGLDGHHYNRNDAREFASITGATAMSVHNIPPLVGRGVLFDMVSFFGGDPLEAGRGISAQDIKDAEQKSGVKIGKGDVVLFHTGWVDSKMTSDPVAFMAGEPGITNDAAEYLARQDVMAVGSDTCGVGVSPAVAGDKLHYEHVILPKENGIYILEGMNTGPLAAEDVVEFMFVLGQPRVEGTVQMIINPVALW</sequence>
<gene>
    <name evidence="1" type="ORF">N7U68_01075</name>
</gene>
<dbReference type="EMBL" id="CP106737">
    <property type="protein sequence ID" value="UXX81480.1"/>
    <property type="molecule type" value="Genomic_DNA"/>
</dbReference>
<evidence type="ECO:0000313" key="1">
    <source>
        <dbReference type="EMBL" id="UXX81480.1"/>
    </source>
</evidence>
<keyword evidence="2" id="KW-1185">Reference proteome</keyword>
<accession>A0ABY6D790</accession>